<keyword evidence="3" id="KW-1185">Reference proteome</keyword>
<gene>
    <name evidence="2" type="ORF">Val02_09410</name>
</gene>
<sequence length="72" mass="8026">MSTPTDAPAEVAEAFRALLDLLGHYNTRPRPDQETHAFPPVDRAVWEQLHQHHGWGVGGRPDDAPTRTTDSQ</sequence>
<evidence type="ECO:0000256" key="1">
    <source>
        <dbReference type="SAM" id="MobiDB-lite"/>
    </source>
</evidence>
<dbReference type="EMBL" id="BOPF01000003">
    <property type="protein sequence ID" value="GIJ44055.1"/>
    <property type="molecule type" value="Genomic_DNA"/>
</dbReference>
<accession>A0A8J3YHF8</accession>
<evidence type="ECO:0000313" key="3">
    <source>
        <dbReference type="Proteomes" id="UP000619260"/>
    </source>
</evidence>
<organism evidence="2 3">
    <name type="scientific">Virgisporangium aliadipatigenens</name>
    <dbReference type="NCBI Taxonomy" id="741659"/>
    <lineage>
        <taxon>Bacteria</taxon>
        <taxon>Bacillati</taxon>
        <taxon>Actinomycetota</taxon>
        <taxon>Actinomycetes</taxon>
        <taxon>Micromonosporales</taxon>
        <taxon>Micromonosporaceae</taxon>
        <taxon>Virgisporangium</taxon>
    </lineage>
</organism>
<protein>
    <submittedName>
        <fullName evidence="2">Uncharacterized protein</fullName>
    </submittedName>
</protein>
<dbReference type="RefSeq" id="WP_203897640.1">
    <property type="nucleotide sequence ID" value="NZ_BOPF01000003.1"/>
</dbReference>
<evidence type="ECO:0000313" key="2">
    <source>
        <dbReference type="EMBL" id="GIJ44055.1"/>
    </source>
</evidence>
<comment type="caution">
    <text evidence="2">The sequence shown here is derived from an EMBL/GenBank/DDBJ whole genome shotgun (WGS) entry which is preliminary data.</text>
</comment>
<reference evidence="2" key="1">
    <citation type="submission" date="2021-01" db="EMBL/GenBank/DDBJ databases">
        <title>Whole genome shotgun sequence of Virgisporangium aliadipatigenens NBRC 105644.</title>
        <authorList>
            <person name="Komaki H."/>
            <person name="Tamura T."/>
        </authorList>
    </citation>
    <scope>NUCLEOTIDE SEQUENCE</scope>
    <source>
        <strain evidence="2">NBRC 105644</strain>
    </source>
</reference>
<proteinExistence type="predicted"/>
<name>A0A8J3YHF8_9ACTN</name>
<feature type="region of interest" description="Disordered" evidence="1">
    <location>
        <begin position="52"/>
        <end position="72"/>
    </location>
</feature>
<dbReference type="Proteomes" id="UP000619260">
    <property type="component" value="Unassembled WGS sequence"/>
</dbReference>
<dbReference type="AlphaFoldDB" id="A0A8J3YHF8"/>